<dbReference type="SUPFAM" id="SSF53474">
    <property type="entry name" value="alpha/beta-Hydrolases"/>
    <property type="match status" value="1"/>
</dbReference>
<protein>
    <submittedName>
        <fullName evidence="1">Uncharacterized protein</fullName>
    </submittedName>
</protein>
<name>A0A0D6LWF4_9BILA</name>
<dbReference type="PANTHER" id="PTHR13617:SF14">
    <property type="entry name" value="PROTEIN ABHD18"/>
    <property type="match status" value="1"/>
</dbReference>
<dbReference type="Pfam" id="PF09752">
    <property type="entry name" value="ABHD18"/>
    <property type="match status" value="1"/>
</dbReference>
<evidence type="ECO:0000313" key="1">
    <source>
        <dbReference type="EMBL" id="EPB76174.1"/>
    </source>
</evidence>
<dbReference type="InterPro" id="IPR029058">
    <property type="entry name" value="AB_hydrolase_fold"/>
</dbReference>
<sequence>MVDVGSQNTYDSACLCSVAKASSGLAGFPTISPSNRLGDWLASTTMAGVSGARSSLAVDVDILLRRALVLSKLFTKSWGRPETFRELMKHKLEVMSQRRAEECWKSLKMEMIIEKEQVTRGIRMVEGLFRSPHAMVYPNQMPGCLQWARWRAYLPAMQRKGVCIHLAGTGDHSYIRRELGFARGLLEDGIGSILLQNPFYGERKPPSQFRSSLENVSDLFVMGAALISECNYLIDWTKSEGYGPMALSGVSMGGFMASLAASNVCEPVVVVPCMSWTTAGPAFTEGALRQAINYERLQQEVEDRAYLEKLRSIPNQHWIDDMYERNKRNGLGLAYNMMCILMDEFTCLLNYPVPLDTSLCTAVVAENDAYVLRSHGAPDFRQVWPGMRVLEMDRKGHVTGYLQGHHVFRDTIAQLIHRLEDAKQTRERTA</sequence>
<dbReference type="PANTHER" id="PTHR13617">
    <property type="entry name" value="PROTEIN ABHD18"/>
    <property type="match status" value="1"/>
</dbReference>
<proteinExistence type="predicted"/>
<reference evidence="1 2" key="1">
    <citation type="submission" date="2013-05" db="EMBL/GenBank/DDBJ databases">
        <title>Draft genome of the parasitic nematode Anyclostoma ceylanicum.</title>
        <authorList>
            <person name="Mitreva M."/>
        </authorList>
    </citation>
    <scope>NUCLEOTIDE SEQUENCE [LARGE SCALE GENOMIC DNA]</scope>
</reference>
<organism evidence="1 2">
    <name type="scientific">Ancylostoma ceylanicum</name>
    <dbReference type="NCBI Taxonomy" id="53326"/>
    <lineage>
        <taxon>Eukaryota</taxon>
        <taxon>Metazoa</taxon>
        <taxon>Ecdysozoa</taxon>
        <taxon>Nematoda</taxon>
        <taxon>Chromadorea</taxon>
        <taxon>Rhabditida</taxon>
        <taxon>Rhabditina</taxon>
        <taxon>Rhabditomorpha</taxon>
        <taxon>Strongyloidea</taxon>
        <taxon>Ancylostomatidae</taxon>
        <taxon>Ancylostomatinae</taxon>
        <taxon>Ancylostoma</taxon>
    </lineage>
</organism>
<dbReference type="AlphaFoldDB" id="A0A0D6LWF4"/>
<dbReference type="InterPro" id="IPR019149">
    <property type="entry name" value="ABHD18"/>
</dbReference>
<dbReference type="Proteomes" id="UP000054495">
    <property type="component" value="Unassembled WGS sequence"/>
</dbReference>
<accession>A0A0D6LWF4</accession>
<dbReference type="Gene3D" id="3.40.50.1820">
    <property type="entry name" value="alpha/beta hydrolase"/>
    <property type="match status" value="1"/>
</dbReference>
<gene>
    <name evidence="1" type="ORF">ANCCEY_04770</name>
</gene>
<dbReference type="EMBL" id="KE124874">
    <property type="protein sequence ID" value="EPB76174.1"/>
    <property type="molecule type" value="Genomic_DNA"/>
</dbReference>
<evidence type="ECO:0000313" key="2">
    <source>
        <dbReference type="Proteomes" id="UP000054495"/>
    </source>
</evidence>
<keyword evidence="2" id="KW-1185">Reference proteome</keyword>